<name>A0A9E7CIG3_9CAUD</name>
<dbReference type="InterPro" id="IPR046909">
    <property type="entry name" value="cREC_REC"/>
</dbReference>
<organism evidence="2">
    <name type="scientific">Klebsiella phage KP12</name>
    <dbReference type="NCBI Taxonomy" id="2923374"/>
    <lineage>
        <taxon>Viruses</taxon>
        <taxon>Duplodnaviria</taxon>
        <taxon>Heunggongvirae</taxon>
        <taxon>Uroviricota</taxon>
        <taxon>Caudoviricetes</taxon>
        <taxon>Vequintavirinae</taxon>
    </lineage>
</organism>
<feature type="domain" description="Cyclic-phosphate processing Receiver" evidence="1">
    <location>
        <begin position="1"/>
        <end position="96"/>
    </location>
</feature>
<sequence>MKIWLDDLRDPKDYGHPDALWLKNSEDFMEFLEDRSKPYRRVTEWHFDNDLGEISDHDGYWCFLNLEEKIVFGKMLFGPVKLFVHTSNPSAGHKFMLAKESMARYGVTILRNNY</sequence>
<evidence type="ECO:0000259" key="1">
    <source>
        <dbReference type="Pfam" id="PF20274"/>
    </source>
</evidence>
<proteinExistence type="predicted"/>
<accession>A0A9E7CIG3</accession>
<protein>
    <recommendedName>
        <fullName evidence="1">Cyclic-phosphate processing Receiver domain-containing protein</fullName>
    </recommendedName>
</protein>
<dbReference type="EMBL" id="OM835951">
    <property type="protein sequence ID" value="UNI73570.1"/>
    <property type="molecule type" value="Genomic_DNA"/>
</dbReference>
<evidence type="ECO:0000313" key="2">
    <source>
        <dbReference type="EMBL" id="UNI73570.1"/>
    </source>
</evidence>
<dbReference type="Pfam" id="PF20274">
    <property type="entry name" value="cREC_REC"/>
    <property type="match status" value="1"/>
</dbReference>
<reference evidence="2" key="1">
    <citation type="submission" date="2022-02" db="EMBL/GenBank/DDBJ databases">
        <authorList>
            <person name="Kim D."/>
            <person name="Kim Y."/>
            <person name="Lee S.-M."/>
            <person name="Kim H."/>
            <person name="Nong L.K."/>
        </authorList>
    </citation>
    <scope>NUCLEOTIDE SEQUENCE</scope>
</reference>
<gene>
    <name evidence="2" type="ORF">KP12_162</name>
</gene>